<dbReference type="Pfam" id="PF00356">
    <property type="entry name" value="LacI"/>
    <property type="match status" value="1"/>
</dbReference>
<dbReference type="InterPro" id="IPR010982">
    <property type="entry name" value="Lambda_DNA-bd_dom_sf"/>
</dbReference>
<name>A0A1H0GDG0_9BACI</name>
<dbReference type="CDD" id="cd06267">
    <property type="entry name" value="PBP1_LacI_sugar_binding-like"/>
    <property type="match status" value="1"/>
</dbReference>
<dbReference type="SUPFAM" id="SSF47413">
    <property type="entry name" value="lambda repressor-like DNA-binding domains"/>
    <property type="match status" value="1"/>
</dbReference>
<dbReference type="Gene3D" id="3.40.50.2300">
    <property type="match status" value="2"/>
</dbReference>
<dbReference type="PANTHER" id="PTHR30146">
    <property type="entry name" value="LACI-RELATED TRANSCRIPTIONAL REPRESSOR"/>
    <property type="match status" value="1"/>
</dbReference>
<dbReference type="GO" id="GO:0000976">
    <property type="term" value="F:transcription cis-regulatory region binding"/>
    <property type="evidence" value="ECO:0007669"/>
    <property type="project" value="TreeGrafter"/>
</dbReference>
<reference evidence="6" key="1">
    <citation type="submission" date="2016-10" db="EMBL/GenBank/DDBJ databases">
        <authorList>
            <person name="Varghese N."/>
            <person name="Submissions S."/>
        </authorList>
    </citation>
    <scope>NUCLEOTIDE SEQUENCE [LARGE SCALE GENOMIC DNA]</scope>
    <source>
        <strain evidence="6">CGMCC 1.10369</strain>
    </source>
</reference>
<dbReference type="SMART" id="SM00354">
    <property type="entry name" value="HTH_LACI"/>
    <property type="match status" value="1"/>
</dbReference>
<proteinExistence type="predicted"/>
<sequence length="341" mass="37879">MKERVNSKDVAKKAGVSQATVSRVINKYPHIRDTTKEKVLNAINELGFTVDQVARSLNTRKTSTIGLLVGDISNSFFAETSKEIISIARSLGYDVMLSNTDHQSDNLKTSLATLIGKRVDGIIVGSVERFDEQIQTLHDSKFPVILYNTRLASGNCNAVVIDNFKGARIATEHLISLHHKKIAYVTLPLNYSTLYERMEGYKQALADSDIPYDPASVYIGEISTQAIENFIDIIMSSPEKCTAVFAASDQIAIKIMEICKSKKIKVPEDISIIGFDNIDLSRSPFIDLTTISQQHIKMSEIAVHNLVNMIENKDMEEENQNASSVLEPQLIIRGSTKVLDK</sequence>
<keyword evidence="2" id="KW-0238">DNA-binding</keyword>
<evidence type="ECO:0000256" key="1">
    <source>
        <dbReference type="ARBA" id="ARBA00023015"/>
    </source>
</evidence>
<evidence type="ECO:0000256" key="3">
    <source>
        <dbReference type="ARBA" id="ARBA00023163"/>
    </source>
</evidence>
<organism evidence="5 6">
    <name type="scientific">Alkalicoccus daliensis</name>
    <dbReference type="NCBI Taxonomy" id="745820"/>
    <lineage>
        <taxon>Bacteria</taxon>
        <taxon>Bacillati</taxon>
        <taxon>Bacillota</taxon>
        <taxon>Bacilli</taxon>
        <taxon>Bacillales</taxon>
        <taxon>Bacillaceae</taxon>
        <taxon>Alkalicoccus</taxon>
    </lineage>
</organism>
<dbReference type="InterPro" id="IPR028082">
    <property type="entry name" value="Peripla_BP_I"/>
</dbReference>
<dbReference type="RefSeq" id="WP_175444258.1">
    <property type="nucleotide sequence ID" value="NZ_FNIL01000006.1"/>
</dbReference>
<dbReference type="PRINTS" id="PR00036">
    <property type="entry name" value="HTHLACI"/>
</dbReference>
<dbReference type="PROSITE" id="PS50932">
    <property type="entry name" value="HTH_LACI_2"/>
    <property type="match status" value="1"/>
</dbReference>
<keyword evidence="3" id="KW-0804">Transcription</keyword>
<dbReference type="PANTHER" id="PTHR30146:SF109">
    <property type="entry name" value="HTH-TYPE TRANSCRIPTIONAL REGULATOR GALS"/>
    <property type="match status" value="1"/>
</dbReference>
<dbReference type="STRING" id="745820.SAMN04488053_10666"/>
<keyword evidence="1" id="KW-0805">Transcription regulation</keyword>
<dbReference type="AlphaFoldDB" id="A0A1H0GDG0"/>
<dbReference type="Pfam" id="PF13377">
    <property type="entry name" value="Peripla_BP_3"/>
    <property type="match status" value="1"/>
</dbReference>
<accession>A0A1H0GDG0</accession>
<evidence type="ECO:0000313" key="6">
    <source>
        <dbReference type="Proteomes" id="UP000198778"/>
    </source>
</evidence>
<dbReference type="InterPro" id="IPR000843">
    <property type="entry name" value="HTH_LacI"/>
</dbReference>
<protein>
    <submittedName>
        <fullName evidence="5">Transcriptional regulator, LacI family</fullName>
    </submittedName>
</protein>
<dbReference type="CDD" id="cd01392">
    <property type="entry name" value="HTH_LacI"/>
    <property type="match status" value="1"/>
</dbReference>
<feature type="domain" description="HTH lacI-type" evidence="4">
    <location>
        <begin position="5"/>
        <end position="59"/>
    </location>
</feature>
<gene>
    <name evidence="5" type="ORF">SAMN04488053_10666</name>
</gene>
<dbReference type="GO" id="GO:0003700">
    <property type="term" value="F:DNA-binding transcription factor activity"/>
    <property type="evidence" value="ECO:0007669"/>
    <property type="project" value="TreeGrafter"/>
</dbReference>
<dbReference type="Proteomes" id="UP000198778">
    <property type="component" value="Unassembled WGS sequence"/>
</dbReference>
<dbReference type="InterPro" id="IPR046335">
    <property type="entry name" value="LacI/GalR-like_sensor"/>
</dbReference>
<dbReference type="EMBL" id="FNIL01000006">
    <property type="protein sequence ID" value="SDO04912.1"/>
    <property type="molecule type" value="Genomic_DNA"/>
</dbReference>
<evidence type="ECO:0000313" key="5">
    <source>
        <dbReference type="EMBL" id="SDO04912.1"/>
    </source>
</evidence>
<evidence type="ECO:0000256" key="2">
    <source>
        <dbReference type="ARBA" id="ARBA00023125"/>
    </source>
</evidence>
<evidence type="ECO:0000259" key="4">
    <source>
        <dbReference type="PROSITE" id="PS50932"/>
    </source>
</evidence>
<dbReference type="Gene3D" id="1.10.260.40">
    <property type="entry name" value="lambda repressor-like DNA-binding domains"/>
    <property type="match status" value="1"/>
</dbReference>
<dbReference type="SUPFAM" id="SSF53822">
    <property type="entry name" value="Periplasmic binding protein-like I"/>
    <property type="match status" value="1"/>
</dbReference>
<keyword evidence="6" id="KW-1185">Reference proteome</keyword>